<dbReference type="PANTHER" id="PTHR42878">
    <property type="entry name" value="TWO-COMPONENT HISTIDINE KINASE"/>
    <property type="match status" value="1"/>
</dbReference>
<dbReference type="SMART" id="SM00388">
    <property type="entry name" value="HisKA"/>
    <property type="match status" value="1"/>
</dbReference>
<name>A0ABV0JWW2_9CYAN</name>
<protein>
    <recommendedName>
        <fullName evidence="2">histidine kinase</fullName>
        <ecNumber evidence="2">2.7.13.3</ecNumber>
    </recommendedName>
</protein>
<dbReference type="PROSITE" id="PS50109">
    <property type="entry name" value="HIS_KIN"/>
    <property type="match status" value="1"/>
</dbReference>
<accession>A0ABV0JWW2</accession>
<reference evidence="14 15" key="1">
    <citation type="submission" date="2022-04" db="EMBL/GenBank/DDBJ databases">
        <title>Positive selection, recombination, and allopatry shape intraspecific diversity of widespread and dominant cyanobacteria.</title>
        <authorList>
            <person name="Wei J."/>
            <person name="Shu W."/>
            <person name="Hu C."/>
        </authorList>
    </citation>
    <scope>NUCLEOTIDE SEQUENCE [LARGE SCALE GENOMIC DNA]</scope>
    <source>
        <strain evidence="14 15">GB2-A5</strain>
    </source>
</reference>
<dbReference type="CDD" id="cd00082">
    <property type="entry name" value="HisKA"/>
    <property type="match status" value="1"/>
</dbReference>
<keyword evidence="14" id="KW-0547">Nucleotide-binding</keyword>
<evidence type="ECO:0000256" key="5">
    <source>
        <dbReference type="ARBA" id="ARBA00022777"/>
    </source>
</evidence>
<dbReference type="InterPro" id="IPR050351">
    <property type="entry name" value="BphY/WalK/GraS-like"/>
</dbReference>
<dbReference type="InterPro" id="IPR004358">
    <property type="entry name" value="Sig_transdc_His_kin-like_C"/>
</dbReference>
<keyword evidence="5" id="KW-0418">Kinase</keyword>
<feature type="domain" description="Histidine kinase" evidence="10">
    <location>
        <begin position="294"/>
        <end position="509"/>
    </location>
</feature>
<keyword evidence="3 8" id="KW-0597">Phosphoprotein</keyword>
<evidence type="ECO:0000256" key="4">
    <source>
        <dbReference type="ARBA" id="ARBA00022679"/>
    </source>
</evidence>
<dbReference type="InterPro" id="IPR000014">
    <property type="entry name" value="PAS"/>
</dbReference>
<dbReference type="InterPro" id="IPR035965">
    <property type="entry name" value="PAS-like_dom_sf"/>
</dbReference>
<feature type="domain" description="Response regulatory" evidence="11">
    <location>
        <begin position="3"/>
        <end position="119"/>
    </location>
</feature>
<dbReference type="PROSITE" id="PS50112">
    <property type="entry name" value="PAS"/>
    <property type="match status" value="1"/>
</dbReference>
<evidence type="ECO:0000259" key="11">
    <source>
        <dbReference type="PROSITE" id="PS50110"/>
    </source>
</evidence>
<dbReference type="SMART" id="SM00448">
    <property type="entry name" value="REC"/>
    <property type="match status" value="1"/>
</dbReference>
<evidence type="ECO:0000259" key="12">
    <source>
        <dbReference type="PROSITE" id="PS50112"/>
    </source>
</evidence>
<keyword evidence="4" id="KW-0808">Transferase</keyword>
<dbReference type="EC" id="2.7.13.3" evidence="2"/>
<gene>
    <name evidence="14" type="ORF">NDI37_24555</name>
</gene>
<dbReference type="Proteomes" id="UP001442494">
    <property type="component" value="Unassembled WGS sequence"/>
</dbReference>
<keyword evidence="14" id="KW-0067">ATP-binding</keyword>
<dbReference type="InterPro" id="IPR003594">
    <property type="entry name" value="HATPase_dom"/>
</dbReference>
<keyword evidence="6" id="KW-0902">Two-component regulatory system</keyword>
<feature type="coiled-coil region" evidence="9">
    <location>
        <begin position="249"/>
        <end position="287"/>
    </location>
</feature>
<evidence type="ECO:0000256" key="9">
    <source>
        <dbReference type="SAM" id="Coils"/>
    </source>
</evidence>
<dbReference type="Pfam" id="PF00512">
    <property type="entry name" value="HisKA"/>
    <property type="match status" value="1"/>
</dbReference>
<dbReference type="GO" id="GO:0005524">
    <property type="term" value="F:ATP binding"/>
    <property type="evidence" value="ECO:0007669"/>
    <property type="project" value="UniProtKB-KW"/>
</dbReference>
<dbReference type="InterPro" id="IPR001789">
    <property type="entry name" value="Sig_transdc_resp-reg_receiver"/>
</dbReference>
<evidence type="ECO:0000256" key="8">
    <source>
        <dbReference type="PROSITE-ProRule" id="PRU00169"/>
    </source>
</evidence>
<dbReference type="InterPro" id="IPR036097">
    <property type="entry name" value="HisK_dim/P_sf"/>
</dbReference>
<sequence>MLHFLLIDDDQNDRVLTARELNREFSDLRITEVATAEDLAQAMVGDRIDLVVTDYQLRWNNGLTILNNIKSRYPDCPVIMFTNTGNEEIAVEAMKAGLDDYIIKSPRHFVRLAVAVRSALERVTAKRQVARLENRLQFLLNQLNVGVFRTTPEGRLLESNSAFMRLLGLNSTAVEQGINLRPLLDNFCGISVQPASELADGKHHGQFTDNIPTLQNCEVQLPQADGQVKWLLLTQTLNTPEDETYIEGLLEDITERKQAENSLRQLNESLESRVRERTAELEEVNASLKEFAYSVSHDLRAPLRGIQGFAQVLLEDYIAQLDATAEDYLLRIVAASEQLNTLIQDLLSYSQLSSAKLQLEPVNLSFVVAQALSQLERELKERDAQVSVIEALPVVQGNRNTLLQVVVNLLSNAIKFLDPGIQPQVRISAGTEGEFVRLWLEDNGIGISSEKRSQIFRVFERLHGEETYPGTGIGLAIVRKAVERMGGKVGVESQVGQGSRFWVRLLRERK</sequence>
<dbReference type="SUPFAM" id="SSF52172">
    <property type="entry name" value="CheY-like"/>
    <property type="match status" value="1"/>
</dbReference>
<feature type="domain" description="PAS" evidence="12">
    <location>
        <begin position="132"/>
        <end position="170"/>
    </location>
</feature>
<evidence type="ECO:0000256" key="1">
    <source>
        <dbReference type="ARBA" id="ARBA00000085"/>
    </source>
</evidence>
<dbReference type="Gene3D" id="3.40.50.2300">
    <property type="match status" value="1"/>
</dbReference>
<dbReference type="Pfam" id="PF02518">
    <property type="entry name" value="HATPase_c"/>
    <property type="match status" value="1"/>
</dbReference>
<dbReference type="Pfam" id="PF00072">
    <property type="entry name" value="Response_reg"/>
    <property type="match status" value="1"/>
</dbReference>
<dbReference type="PANTHER" id="PTHR42878:SF15">
    <property type="entry name" value="BACTERIOPHYTOCHROME"/>
    <property type="match status" value="1"/>
</dbReference>
<dbReference type="Gene3D" id="1.10.287.130">
    <property type="match status" value="1"/>
</dbReference>
<dbReference type="Gene3D" id="3.30.450.20">
    <property type="entry name" value="PAS domain"/>
    <property type="match status" value="1"/>
</dbReference>
<dbReference type="PRINTS" id="PR00344">
    <property type="entry name" value="BCTRLSENSOR"/>
</dbReference>
<evidence type="ECO:0000313" key="14">
    <source>
        <dbReference type="EMBL" id="MEP0867624.1"/>
    </source>
</evidence>
<feature type="modified residue" description="4-aspartylphosphate" evidence="8">
    <location>
        <position position="54"/>
    </location>
</feature>
<dbReference type="InterPro" id="IPR003661">
    <property type="entry name" value="HisK_dim/P_dom"/>
</dbReference>
<evidence type="ECO:0000256" key="6">
    <source>
        <dbReference type="ARBA" id="ARBA00023012"/>
    </source>
</evidence>
<evidence type="ECO:0000313" key="15">
    <source>
        <dbReference type="Proteomes" id="UP001442494"/>
    </source>
</evidence>
<dbReference type="SUPFAM" id="SSF55874">
    <property type="entry name" value="ATPase domain of HSP90 chaperone/DNA topoisomerase II/histidine kinase"/>
    <property type="match status" value="1"/>
</dbReference>
<organism evidence="14 15">
    <name type="scientific">Funiculus sociatus GB2-A5</name>
    <dbReference type="NCBI Taxonomy" id="2933946"/>
    <lineage>
        <taxon>Bacteria</taxon>
        <taxon>Bacillati</taxon>
        <taxon>Cyanobacteriota</taxon>
        <taxon>Cyanophyceae</taxon>
        <taxon>Coleofasciculales</taxon>
        <taxon>Coleofasciculaceae</taxon>
        <taxon>Funiculus</taxon>
    </lineage>
</organism>
<dbReference type="SUPFAM" id="SSF55785">
    <property type="entry name" value="PYP-like sensor domain (PAS domain)"/>
    <property type="match status" value="1"/>
</dbReference>
<proteinExistence type="predicted"/>
<dbReference type="EMBL" id="JAMPKK010000079">
    <property type="protein sequence ID" value="MEP0867624.1"/>
    <property type="molecule type" value="Genomic_DNA"/>
</dbReference>
<comment type="catalytic activity">
    <reaction evidence="1">
        <text>ATP + protein L-histidine = ADP + protein N-phospho-L-histidine.</text>
        <dbReference type="EC" id="2.7.13.3"/>
    </reaction>
</comment>
<dbReference type="InterPro" id="IPR011006">
    <property type="entry name" value="CheY-like_superfamily"/>
</dbReference>
<dbReference type="SUPFAM" id="SSF47384">
    <property type="entry name" value="Homodimeric domain of signal transducing histidine kinase"/>
    <property type="match status" value="1"/>
</dbReference>
<dbReference type="PROSITE" id="PS50113">
    <property type="entry name" value="PAC"/>
    <property type="match status" value="1"/>
</dbReference>
<dbReference type="Gene3D" id="3.30.565.10">
    <property type="entry name" value="Histidine kinase-like ATPase, C-terminal domain"/>
    <property type="match status" value="1"/>
</dbReference>
<dbReference type="InterPro" id="IPR036890">
    <property type="entry name" value="HATPase_C_sf"/>
</dbReference>
<dbReference type="SMART" id="SM00387">
    <property type="entry name" value="HATPase_c"/>
    <property type="match status" value="1"/>
</dbReference>
<keyword evidence="9" id="KW-0175">Coiled coil</keyword>
<keyword evidence="7" id="KW-0472">Membrane</keyword>
<evidence type="ECO:0000259" key="13">
    <source>
        <dbReference type="PROSITE" id="PS50113"/>
    </source>
</evidence>
<dbReference type="InterPro" id="IPR000700">
    <property type="entry name" value="PAS-assoc_C"/>
</dbReference>
<dbReference type="CDD" id="cd00156">
    <property type="entry name" value="REC"/>
    <property type="match status" value="1"/>
</dbReference>
<dbReference type="InterPro" id="IPR005467">
    <property type="entry name" value="His_kinase_dom"/>
</dbReference>
<keyword evidence="15" id="KW-1185">Reference proteome</keyword>
<comment type="caution">
    <text evidence="14">The sequence shown here is derived from an EMBL/GenBank/DDBJ whole genome shotgun (WGS) entry which is preliminary data.</text>
</comment>
<evidence type="ECO:0000256" key="3">
    <source>
        <dbReference type="ARBA" id="ARBA00022553"/>
    </source>
</evidence>
<evidence type="ECO:0000256" key="7">
    <source>
        <dbReference type="ARBA" id="ARBA00023136"/>
    </source>
</evidence>
<evidence type="ECO:0000259" key="10">
    <source>
        <dbReference type="PROSITE" id="PS50109"/>
    </source>
</evidence>
<dbReference type="RefSeq" id="WP_190419917.1">
    <property type="nucleotide sequence ID" value="NZ_JAMPKK010000079.1"/>
</dbReference>
<evidence type="ECO:0000256" key="2">
    <source>
        <dbReference type="ARBA" id="ARBA00012438"/>
    </source>
</evidence>
<feature type="domain" description="PAC" evidence="13">
    <location>
        <begin position="215"/>
        <end position="265"/>
    </location>
</feature>
<dbReference type="PROSITE" id="PS50110">
    <property type="entry name" value="RESPONSE_REGULATORY"/>
    <property type="match status" value="1"/>
</dbReference>